<dbReference type="AlphaFoldDB" id="A0A5C8Z8Q3"/>
<sequence>MPSETSEILTGKRSELNHDTKVLVNMIFARFHHIYTHRFESAYRDETTLNQAKREWAMSLSGTSTDMVELALERCKHEHAWPPTIAEFLKLMQPAPESLGLPDTLTAYLEACRNSYQATGRRWSHICVKAAAMKVSYFSLRSEPERLTKPLFEKAYLDLVHRISQGETIQVAEPVALPLTESNQAEELISQLINAGVDDKLAPAIAYYSEKPAGSATRHRYRERAQQQLLEMKIAFDLPE</sequence>
<organism evidence="1 2">
    <name type="scientific">Reinekea thalattae</name>
    <dbReference type="NCBI Taxonomy" id="2593301"/>
    <lineage>
        <taxon>Bacteria</taxon>
        <taxon>Pseudomonadati</taxon>
        <taxon>Pseudomonadota</taxon>
        <taxon>Gammaproteobacteria</taxon>
        <taxon>Oceanospirillales</taxon>
        <taxon>Saccharospirillaceae</taxon>
        <taxon>Reinekea</taxon>
    </lineage>
</organism>
<reference evidence="1 2" key="1">
    <citation type="submission" date="2019-07" db="EMBL/GenBank/DDBJ databases">
        <title>Reinekea sp. strain SSH23 genome sequencing and assembly.</title>
        <authorList>
            <person name="Kim I."/>
        </authorList>
    </citation>
    <scope>NUCLEOTIDE SEQUENCE [LARGE SCALE GENOMIC DNA]</scope>
    <source>
        <strain evidence="1 2">SSH23</strain>
    </source>
</reference>
<comment type="caution">
    <text evidence="1">The sequence shown here is derived from an EMBL/GenBank/DDBJ whole genome shotgun (WGS) entry which is preliminary data.</text>
</comment>
<dbReference type="EMBL" id="VKAD01000001">
    <property type="protein sequence ID" value="TXR54312.1"/>
    <property type="molecule type" value="Genomic_DNA"/>
</dbReference>
<proteinExistence type="predicted"/>
<dbReference type="RefSeq" id="WP_147713710.1">
    <property type="nucleotide sequence ID" value="NZ_VKAD01000001.1"/>
</dbReference>
<evidence type="ECO:0000313" key="2">
    <source>
        <dbReference type="Proteomes" id="UP000321764"/>
    </source>
</evidence>
<dbReference type="Pfam" id="PF06992">
    <property type="entry name" value="Phage_lambda_P"/>
    <property type="match status" value="1"/>
</dbReference>
<evidence type="ECO:0000313" key="1">
    <source>
        <dbReference type="EMBL" id="TXR54312.1"/>
    </source>
</evidence>
<keyword evidence="2" id="KW-1185">Reference proteome</keyword>
<gene>
    <name evidence="1" type="ORF">FME95_07185</name>
</gene>
<name>A0A5C8Z8Q3_9GAMM</name>
<accession>A0A5C8Z8Q3</accession>
<protein>
    <submittedName>
        <fullName evidence="1">Uncharacterized protein</fullName>
    </submittedName>
</protein>
<dbReference type="Proteomes" id="UP000321764">
    <property type="component" value="Unassembled WGS sequence"/>
</dbReference>
<dbReference type="OrthoDB" id="5725929at2"/>
<dbReference type="InterPro" id="IPR009731">
    <property type="entry name" value="P-like"/>
</dbReference>
<dbReference type="GO" id="GO:0006270">
    <property type="term" value="P:DNA replication initiation"/>
    <property type="evidence" value="ECO:0007669"/>
    <property type="project" value="InterPro"/>
</dbReference>